<reference evidence="2" key="1">
    <citation type="journal article" date="2023" name="G3 (Bethesda)">
        <title>A reference genome for the long-term kleptoplast-retaining sea slug Elysia crispata morphotype clarki.</title>
        <authorList>
            <person name="Eastman K.E."/>
            <person name="Pendleton A.L."/>
            <person name="Shaikh M.A."/>
            <person name="Suttiyut T."/>
            <person name="Ogas R."/>
            <person name="Tomko P."/>
            <person name="Gavelis G."/>
            <person name="Widhalm J.R."/>
            <person name="Wisecaver J.H."/>
        </authorList>
    </citation>
    <scope>NUCLEOTIDE SEQUENCE</scope>
    <source>
        <strain evidence="2">ECLA1</strain>
    </source>
</reference>
<name>A0AAE0YHB8_9GAST</name>
<comment type="caution">
    <text evidence="2">The sequence shown here is derived from an EMBL/GenBank/DDBJ whole genome shotgun (WGS) entry which is preliminary data.</text>
</comment>
<gene>
    <name evidence="2" type="ORF">RRG08_062368</name>
</gene>
<dbReference type="EMBL" id="JAWDGP010006253">
    <property type="protein sequence ID" value="KAK3744720.1"/>
    <property type="molecule type" value="Genomic_DNA"/>
</dbReference>
<dbReference type="Proteomes" id="UP001283361">
    <property type="component" value="Unassembled WGS sequence"/>
</dbReference>
<evidence type="ECO:0000256" key="1">
    <source>
        <dbReference type="SAM" id="MobiDB-lite"/>
    </source>
</evidence>
<evidence type="ECO:0000313" key="2">
    <source>
        <dbReference type="EMBL" id="KAK3744720.1"/>
    </source>
</evidence>
<evidence type="ECO:0000313" key="3">
    <source>
        <dbReference type="Proteomes" id="UP001283361"/>
    </source>
</evidence>
<accession>A0AAE0YHB8</accession>
<keyword evidence="3" id="KW-1185">Reference proteome</keyword>
<dbReference type="AlphaFoldDB" id="A0AAE0YHB8"/>
<proteinExistence type="predicted"/>
<feature type="region of interest" description="Disordered" evidence="1">
    <location>
        <begin position="83"/>
        <end position="107"/>
    </location>
</feature>
<protein>
    <submittedName>
        <fullName evidence="2">Uncharacterized protein</fullName>
    </submittedName>
</protein>
<organism evidence="2 3">
    <name type="scientific">Elysia crispata</name>
    <name type="common">lettuce slug</name>
    <dbReference type="NCBI Taxonomy" id="231223"/>
    <lineage>
        <taxon>Eukaryota</taxon>
        <taxon>Metazoa</taxon>
        <taxon>Spiralia</taxon>
        <taxon>Lophotrochozoa</taxon>
        <taxon>Mollusca</taxon>
        <taxon>Gastropoda</taxon>
        <taxon>Heterobranchia</taxon>
        <taxon>Euthyneura</taxon>
        <taxon>Panpulmonata</taxon>
        <taxon>Sacoglossa</taxon>
        <taxon>Placobranchoidea</taxon>
        <taxon>Plakobranchidae</taxon>
        <taxon>Elysia</taxon>
    </lineage>
</organism>
<sequence length="107" mass="11499">MKGTEWSSSSSQRNSNRQAGCCYEHVTVRPSVMYFQPHRALSSPAGRPGSQEEEDNAALAQNLSDLGGFSLSRTRLSLGRHYGTISHDAGSGSLTKQPSLMTLEAAV</sequence>